<dbReference type="EMBL" id="CM043032">
    <property type="protein sequence ID" value="KAI4582988.1"/>
    <property type="molecule type" value="Genomic_DNA"/>
</dbReference>
<gene>
    <name evidence="1" type="ORF">MJG53_008201</name>
</gene>
<organism evidence="1 2">
    <name type="scientific">Ovis ammon polii x Ovis aries</name>
    <dbReference type="NCBI Taxonomy" id="2918886"/>
    <lineage>
        <taxon>Eukaryota</taxon>
        <taxon>Metazoa</taxon>
        <taxon>Chordata</taxon>
        <taxon>Craniata</taxon>
        <taxon>Vertebrata</taxon>
        <taxon>Euteleostomi</taxon>
        <taxon>Mammalia</taxon>
        <taxon>Eutheria</taxon>
        <taxon>Laurasiatheria</taxon>
        <taxon>Artiodactyla</taxon>
        <taxon>Ruminantia</taxon>
        <taxon>Pecora</taxon>
        <taxon>Bovidae</taxon>
        <taxon>Caprinae</taxon>
        <taxon>Ovis</taxon>
    </lineage>
</organism>
<evidence type="ECO:0000313" key="2">
    <source>
        <dbReference type="Proteomes" id="UP001057279"/>
    </source>
</evidence>
<sequence>MRLVIGVTVFLTLGTVINAKTTQPSSMDCAEGEDVNLPCNHSTISGNDYIHWYRQNPNQSPHYVIRGLRGTVNSSMASLHIAPDRKSSTLVLPQVTLRDAAVYYCALREAHWDRRGCTCAASLVGRWGDGVGRAVTRANLESSRRRIRERSEQPFDCGAASSLAVGSGRREHQFHLQFPFQLFLCFTLEPAKGPKNLFVISVNGDEKKQGRTFSGLTMTHACGLSVPLRKLGILHCALGLPKPQKCQLPKSRHLSPQNWYAVNFCSSVYYTSCVAQKVTQNQPDISSQVGQSVTLNCRYETSWSYYYLVWYKQLPSGQITYLIQQYSENSNARNGRYSVNFQKADKSISLIISSLQLEDSAKYFCALRDSQCLK</sequence>
<name>A0ACB9UZS5_9CETA</name>
<protein>
    <submittedName>
        <fullName evidence="1">Uncharacterized protein</fullName>
    </submittedName>
</protein>
<keyword evidence="2" id="KW-1185">Reference proteome</keyword>
<comment type="caution">
    <text evidence="1">The sequence shown here is derived from an EMBL/GenBank/DDBJ whole genome shotgun (WGS) entry which is preliminary data.</text>
</comment>
<dbReference type="Proteomes" id="UP001057279">
    <property type="component" value="Linkage Group LG07"/>
</dbReference>
<evidence type="ECO:0000313" key="1">
    <source>
        <dbReference type="EMBL" id="KAI4582988.1"/>
    </source>
</evidence>
<accession>A0ACB9UZS5</accession>
<reference evidence="1" key="1">
    <citation type="submission" date="2022-03" db="EMBL/GenBank/DDBJ databases">
        <title>Genomic analyses of argali, domestic sheep and their hybrids provide insights into chromosomal evolution, heterosis and genetic basis of agronomic traits.</title>
        <authorList>
            <person name="Li M."/>
        </authorList>
    </citation>
    <scope>NUCLEOTIDE SEQUENCE</scope>
    <source>
        <strain evidence="1">F1 hybrid</strain>
    </source>
</reference>
<proteinExistence type="predicted"/>